<dbReference type="Pfam" id="PF00703">
    <property type="entry name" value="Glyco_hydro_2"/>
    <property type="match status" value="1"/>
</dbReference>
<evidence type="ECO:0000313" key="11">
    <source>
        <dbReference type="EMBL" id="KAJ5151583.1"/>
    </source>
</evidence>
<evidence type="ECO:0000256" key="5">
    <source>
        <dbReference type="ARBA" id="ARBA00023326"/>
    </source>
</evidence>
<dbReference type="AlphaFoldDB" id="A0A9W9LEM7"/>
<proteinExistence type="inferred from homology"/>
<gene>
    <name evidence="11" type="ORF">N7492_009878</name>
</gene>
<name>A0A9W9LEM7_9EURO</name>
<evidence type="ECO:0000313" key="12">
    <source>
        <dbReference type="Proteomes" id="UP001146351"/>
    </source>
</evidence>
<dbReference type="GO" id="GO:0004553">
    <property type="term" value="F:hydrolase activity, hydrolyzing O-glycosyl compounds"/>
    <property type="evidence" value="ECO:0007669"/>
    <property type="project" value="InterPro"/>
</dbReference>
<dbReference type="Gene3D" id="2.60.120.260">
    <property type="entry name" value="Galactose-binding domain-like"/>
    <property type="match status" value="1"/>
</dbReference>
<evidence type="ECO:0000259" key="9">
    <source>
        <dbReference type="Pfam" id="PF18368"/>
    </source>
</evidence>
<dbReference type="Proteomes" id="UP001146351">
    <property type="component" value="Unassembled WGS sequence"/>
</dbReference>
<reference evidence="11" key="1">
    <citation type="submission" date="2022-11" db="EMBL/GenBank/DDBJ databases">
        <authorList>
            <person name="Petersen C."/>
        </authorList>
    </citation>
    <scope>NUCLEOTIDE SEQUENCE</scope>
    <source>
        <strain evidence="11">IBT 21917</strain>
    </source>
</reference>
<dbReference type="InterPro" id="IPR006102">
    <property type="entry name" value="Ig-like_GH2"/>
</dbReference>
<dbReference type="Pfam" id="PF18368">
    <property type="entry name" value="Ig_GlcNase"/>
    <property type="match status" value="1"/>
</dbReference>
<evidence type="ECO:0000256" key="6">
    <source>
        <dbReference type="SAM" id="SignalP"/>
    </source>
</evidence>
<keyword evidence="5" id="KW-0624">Polysaccharide degradation</keyword>
<dbReference type="InterPro" id="IPR054593">
    <property type="entry name" value="Beta-mannosidase-like_N2"/>
</dbReference>
<accession>A0A9W9LEM7</accession>
<dbReference type="PANTHER" id="PTHR43536">
    <property type="entry name" value="MANNOSYLGLYCOPROTEIN ENDO-BETA-MANNOSIDASE"/>
    <property type="match status" value="1"/>
</dbReference>
<feature type="domain" description="Glycoside hydrolase family 2 immunoglobulin-like beta-sandwich" evidence="7">
    <location>
        <begin position="216"/>
        <end position="325"/>
    </location>
</feature>
<dbReference type="InterPro" id="IPR008979">
    <property type="entry name" value="Galactose-bd-like_sf"/>
</dbReference>
<dbReference type="EMBL" id="JAPQKO010000008">
    <property type="protein sequence ID" value="KAJ5151583.1"/>
    <property type="molecule type" value="Genomic_DNA"/>
</dbReference>
<evidence type="ECO:0000259" key="7">
    <source>
        <dbReference type="Pfam" id="PF00703"/>
    </source>
</evidence>
<keyword evidence="3" id="KW-0119">Carbohydrate metabolism</keyword>
<dbReference type="Gene3D" id="3.20.20.80">
    <property type="entry name" value="Glycosidases"/>
    <property type="match status" value="1"/>
</dbReference>
<dbReference type="InterPro" id="IPR041351">
    <property type="entry name" value="Ig_GlcNase"/>
</dbReference>
<comment type="caution">
    <text evidence="11">The sequence shown here is derived from an EMBL/GenBank/DDBJ whole genome shotgun (WGS) entry which is preliminary data.</text>
</comment>
<evidence type="ECO:0000256" key="3">
    <source>
        <dbReference type="ARBA" id="ARBA00023277"/>
    </source>
</evidence>
<reference evidence="11" key="2">
    <citation type="journal article" date="2023" name="IMA Fungus">
        <title>Comparative genomic study of the Penicillium genus elucidates a diverse pangenome and 15 lateral gene transfer events.</title>
        <authorList>
            <person name="Petersen C."/>
            <person name="Sorensen T."/>
            <person name="Nielsen M.R."/>
            <person name="Sondergaard T.E."/>
            <person name="Sorensen J.L."/>
            <person name="Fitzpatrick D.A."/>
            <person name="Frisvad J.C."/>
            <person name="Nielsen K.L."/>
        </authorList>
    </citation>
    <scope>NUCLEOTIDE SEQUENCE</scope>
    <source>
        <strain evidence="11">IBT 21917</strain>
    </source>
</reference>
<feature type="signal peptide" evidence="6">
    <location>
        <begin position="1"/>
        <end position="18"/>
    </location>
</feature>
<evidence type="ECO:0000256" key="1">
    <source>
        <dbReference type="ARBA" id="ARBA00007401"/>
    </source>
</evidence>
<feature type="domain" description="Beta-mannosidase-like galactose-binding" evidence="10">
    <location>
        <begin position="59"/>
        <end position="174"/>
    </location>
</feature>
<keyword evidence="12" id="KW-1185">Reference proteome</keyword>
<evidence type="ECO:0000259" key="8">
    <source>
        <dbReference type="Pfam" id="PF17786"/>
    </source>
</evidence>
<evidence type="ECO:0000256" key="4">
    <source>
        <dbReference type="ARBA" id="ARBA00023295"/>
    </source>
</evidence>
<dbReference type="InterPro" id="IPR041447">
    <property type="entry name" value="Mannosidase_ig"/>
</dbReference>
<evidence type="ECO:0000259" key="10">
    <source>
        <dbReference type="Pfam" id="PF22666"/>
    </source>
</evidence>
<dbReference type="Pfam" id="PF22666">
    <property type="entry name" value="Glyco_hydro_2_N2"/>
    <property type="match status" value="1"/>
</dbReference>
<dbReference type="InterPro" id="IPR017853">
    <property type="entry name" value="GH"/>
</dbReference>
<evidence type="ECO:0000256" key="2">
    <source>
        <dbReference type="ARBA" id="ARBA00022801"/>
    </source>
</evidence>
<keyword evidence="6" id="KW-0732">Signal</keyword>
<dbReference type="SUPFAM" id="SSF51445">
    <property type="entry name" value="(Trans)glycosidases"/>
    <property type="match status" value="1"/>
</dbReference>
<dbReference type="InterPro" id="IPR013783">
    <property type="entry name" value="Ig-like_fold"/>
</dbReference>
<dbReference type="GO" id="GO:0000272">
    <property type="term" value="P:polysaccharide catabolic process"/>
    <property type="evidence" value="ECO:0007669"/>
    <property type="project" value="UniProtKB-KW"/>
</dbReference>
<protein>
    <recommendedName>
        <fullName evidence="13">Exo-1,4-beta-D-glucosaminidase</fullName>
    </recommendedName>
</protein>
<dbReference type="InterPro" id="IPR043534">
    <property type="entry name" value="EBDG/EBM"/>
</dbReference>
<organism evidence="11 12">
    <name type="scientific">Penicillium capsulatum</name>
    <dbReference type="NCBI Taxonomy" id="69766"/>
    <lineage>
        <taxon>Eukaryota</taxon>
        <taxon>Fungi</taxon>
        <taxon>Dikarya</taxon>
        <taxon>Ascomycota</taxon>
        <taxon>Pezizomycotina</taxon>
        <taxon>Eurotiomycetes</taxon>
        <taxon>Eurotiomycetidae</taxon>
        <taxon>Eurotiales</taxon>
        <taxon>Aspergillaceae</taxon>
        <taxon>Penicillium</taxon>
    </lineage>
</organism>
<dbReference type="OrthoDB" id="408532at2759"/>
<dbReference type="PANTHER" id="PTHR43536:SF1">
    <property type="entry name" value="MANNOSYLGLYCOPROTEIN ENDO-BETA-MANNOSIDASE"/>
    <property type="match status" value="1"/>
</dbReference>
<feature type="chain" id="PRO_5040950208" description="Exo-1,4-beta-D-glucosaminidase" evidence="6">
    <location>
        <begin position="19"/>
        <end position="880"/>
    </location>
</feature>
<dbReference type="Pfam" id="PF17786">
    <property type="entry name" value="Mannosidase_ig"/>
    <property type="match status" value="1"/>
</dbReference>
<sequence>MQLIDSLAILLGLGVAYAAPQSLTSSPGHRAIIPKWYLQSAEQVPSNVVALSRPGADVSQWDRVGARGTVMAGLIENGVYNDTELFFSDNMKSLTKSYKFQSPWIYRNEFDMDPTPGEFFTLHTHGITSKADIYVNGAQVASSEKQIGSFGGHRYNLTDHLRSGTNCILIRAYPTNYLRDFAMGFVDWNPYPPDNGTGVWRHVEISQTRGVAMSPFRVLTEMSTAGDQATVTLKTDLTSHVMKTSNVTINGSVKGPDGVSAATINQTFTLGPHEEKKASIKVSIKKPHMWWPAGWGKQHLYNVSAEAIVQGVVSDKTSPQLFGIRQVTSHVNEHNDTAFSVNDLPFQVLGAGYSPDIFMRFDMTRMAYIFKYMLEMGLNTIRLEGKPEHSELYELADQMGMMVLSGWECCDKWEGWEYNHDASGVKWGESDYIAAAAAMRHDAEMMQAHPSILGFLLGSDYWPNDRATDVFLNVLGEMDWDTPVIASASKRGYPKALGPSGMKMEGPYDWVPPNYWYGDEAGAAFGFGSELGAGVGTPELRSLKRFMSDDDLDTLWTEPEMGLYHMSNKESWFHTRTIYNEGLFARYGEPRSLEDYIAKCQMADYEATRAQFEAYSTRQNASRPATGTIYWMLSGAWPNLRWQLFDYFMGPMGAYFGTKVGTRVEHVAYDYERESVWLINHSREKKGKRQIMIDLVDVNGKTITKGKVSTHTTPGSSKEIIPVEGLDKIEDLAFLRLVLRDGKKTLSRNVYWLSSKSDVLNWDESNWYYTPVTNYSDLTRLQNLPIAIVKATAKKIKFSGQWTQAEVRLENKSKLPAVFLRMNVAKAGNDVTPVIWSDNYVTLWPREKMVLKVSFAATTNHSIELSGRNIQPNTIEIRGK</sequence>
<comment type="similarity">
    <text evidence="1">Belongs to the glycosyl hydrolase 2 family.</text>
</comment>
<dbReference type="InterPro" id="IPR036156">
    <property type="entry name" value="Beta-gal/glucu_dom_sf"/>
</dbReference>
<dbReference type="SUPFAM" id="SSF49303">
    <property type="entry name" value="beta-Galactosidase/glucuronidase domain"/>
    <property type="match status" value="3"/>
</dbReference>
<feature type="domain" description="Mannosidase Ig/CBM-like" evidence="8">
    <location>
        <begin position="675"/>
        <end position="754"/>
    </location>
</feature>
<feature type="domain" description="Exo-beta-D-glucosaminidase Ig-fold" evidence="9">
    <location>
        <begin position="767"/>
        <end position="870"/>
    </location>
</feature>
<dbReference type="SUPFAM" id="SSF49785">
    <property type="entry name" value="Galactose-binding domain-like"/>
    <property type="match status" value="1"/>
</dbReference>
<keyword evidence="4" id="KW-0326">Glycosidase</keyword>
<evidence type="ECO:0008006" key="13">
    <source>
        <dbReference type="Google" id="ProtNLM"/>
    </source>
</evidence>
<keyword evidence="2" id="KW-0378">Hydrolase</keyword>
<dbReference type="Gene3D" id="2.60.40.10">
    <property type="entry name" value="Immunoglobulins"/>
    <property type="match status" value="3"/>
</dbReference>